<dbReference type="RefSeq" id="WP_062995510.1">
    <property type="nucleotide sequence ID" value="NZ_JADLSE010000002.1"/>
</dbReference>
<dbReference type="Proteomes" id="UP000241647">
    <property type="component" value="Unassembled WGS sequence"/>
</dbReference>
<dbReference type="Pfam" id="PF10824">
    <property type="entry name" value="T7SS_ESX_EspC"/>
    <property type="match status" value="1"/>
</dbReference>
<dbReference type="SUPFAM" id="SSF140453">
    <property type="entry name" value="EsxAB dimer-like"/>
    <property type="match status" value="1"/>
</dbReference>
<dbReference type="InterPro" id="IPR036689">
    <property type="entry name" value="ESAT-6-like_sf"/>
</dbReference>
<evidence type="ECO:0000313" key="2">
    <source>
        <dbReference type="Proteomes" id="UP000241647"/>
    </source>
</evidence>
<dbReference type="InterPro" id="IPR022536">
    <property type="entry name" value="EspC"/>
</dbReference>
<comment type="caution">
    <text evidence="1">The sequence shown here is derived from an EMBL/GenBank/DDBJ whole genome shotgun (WGS) entry which is preliminary data.</text>
</comment>
<dbReference type="AlphaFoldDB" id="A0A2T2YZ36"/>
<evidence type="ECO:0008006" key="3">
    <source>
        <dbReference type="Google" id="ProtNLM"/>
    </source>
</evidence>
<gene>
    <name evidence="1" type="ORF">C8259_22275</name>
</gene>
<sequence>MDVDPESLRQAAGKINKVADDVDNWCRLGGNAAAAHLTGLTAASLLDSADNASRQAKAVLQARMREISLVLSISATEYSDTDTDIAARLSQLGDLNSGDPHAGAQR</sequence>
<accession>A0A2T2YZ36</accession>
<name>A0A2T2YZ36_9NOCA</name>
<evidence type="ECO:0000313" key="1">
    <source>
        <dbReference type="EMBL" id="PSR60786.1"/>
    </source>
</evidence>
<protein>
    <recommendedName>
        <fullName evidence="3">ESX-1 secretion-associated protein</fullName>
    </recommendedName>
</protein>
<proteinExistence type="predicted"/>
<reference evidence="1 2" key="1">
    <citation type="submission" date="2018-02" db="EMBL/GenBank/DDBJ databases">
        <title>8 Nocardia nova and 1 Nocardia cyriacigeorgica strain used for evolution to TMP-SMX.</title>
        <authorList>
            <person name="Mehta H."/>
            <person name="Weng J."/>
            <person name="Shamoo Y."/>
        </authorList>
    </citation>
    <scope>NUCLEOTIDE SEQUENCE [LARGE SCALE GENOMIC DNA]</scope>
    <source>
        <strain evidence="1 2">ATCC 33727</strain>
    </source>
</reference>
<dbReference type="EMBL" id="PYHS01000012">
    <property type="protein sequence ID" value="PSR60786.1"/>
    <property type="molecule type" value="Genomic_DNA"/>
</dbReference>
<organism evidence="1 2">
    <name type="scientific">Nocardia nova</name>
    <dbReference type="NCBI Taxonomy" id="37330"/>
    <lineage>
        <taxon>Bacteria</taxon>
        <taxon>Bacillati</taxon>
        <taxon>Actinomycetota</taxon>
        <taxon>Actinomycetes</taxon>
        <taxon>Mycobacteriales</taxon>
        <taxon>Nocardiaceae</taxon>
        <taxon>Nocardia</taxon>
    </lineage>
</organism>
<dbReference type="GO" id="GO:0009306">
    <property type="term" value="P:protein secretion"/>
    <property type="evidence" value="ECO:0007669"/>
    <property type="project" value="InterPro"/>
</dbReference>